<organism evidence="5 6">
    <name type="scientific">Eubacterium segne</name>
    <dbReference type="NCBI Taxonomy" id="2763045"/>
    <lineage>
        <taxon>Bacteria</taxon>
        <taxon>Bacillati</taxon>
        <taxon>Bacillota</taxon>
        <taxon>Clostridia</taxon>
        <taxon>Eubacteriales</taxon>
        <taxon>Eubacteriaceae</taxon>
        <taxon>Eubacterium</taxon>
    </lineage>
</organism>
<reference evidence="5 6" key="1">
    <citation type="submission" date="2020-08" db="EMBL/GenBank/DDBJ databases">
        <title>Genome public.</title>
        <authorList>
            <person name="Liu C."/>
            <person name="Sun Q."/>
        </authorList>
    </citation>
    <scope>NUCLEOTIDE SEQUENCE [LARGE SCALE GENOMIC DNA]</scope>
    <source>
        <strain evidence="5 6">BX4</strain>
    </source>
</reference>
<sequence length="249" mass="27971">MGKFDIQNMELHYGDFHAIKNVNLNIPPNEITAFIGPSGCGKSTVLKSLNRMNDLVPDCKIEGLITLDGEDIYKNMDVNILRKRVGMVFQKPNLFPMSIYDNIAYGPRTHGIHSKAKLDEIVEKTLKQAAIWDETKDKLKKSALAMSGGQQQRLCIARALAVNPEVILMDEPTSALDPISTSKIEDLAVELKKDYTVIMVTHNMQQAARISDKTAFFLLGEVIEFGDTEQMFSMPRDKRTEDYITGRFG</sequence>
<evidence type="ECO:0000256" key="3">
    <source>
        <dbReference type="ARBA" id="ARBA00022840"/>
    </source>
</evidence>
<evidence type="ECO:0000256" key="1">
    <source>
        <dbReference type="ARBA" id="ARBA00022448"/>
    </source>
</evidence>
<dbReference type="NCBIfam" id="TIGR00972">
    <property type="entry name" value="3a0107s01c2"/>
    <property type="match status" value="1"/>
</dbReference>
<name>A0ABR7EYM1_9FIRM</name>
<dbReference type="InterPro" id="IPR017871">
    <property type="entry name" value="ABC_transporter-like_CS"/>
</dbReference>
<dbReference type="Pfam" id="PF00005">
    <property type="entry name" value="ABC_tran"/>
    <property type="match status" value="1"/>
</dbReference>
<dbReference type="PROSITE" id="PS50893">
    <property type="entry name" value="ABC_TRANSPORTER_2"/>
    <property type="match status" value="1"/>
</dbReference>
<dbReference type="PROSITE" id="PS00211">
    <property type="entry name" value="ABC_TRANSPORTER_1"/>
    <property type="match status" value="1"/>
</dbReference>
<proteinExistence type="predicted"/>
<dbReference type="Gene3D" id="3.40.50.300">
    <property type="entry name" value="P-loop containing nucleotide triphosphate hydrolases"/>
    <property type="match status" value="1"/>
</dbReference>
<evidence type="ECO:0000256" key="2">
    <source>
        <dbReference type="ARBA" id="ARBA00022741"/>
    </source>
</evidence>
<feature type="domain" description="ABC transporter" evidence="4">
    <location>
        <begin position="4"/>
        <end position="244"/>
    </location>
</feature>
<evidence type="ECO:0000313" key="5">
    <source>
        <dbReference type="EMBL" id="MBC5666444.1"/>
    </source>
</evidence>
<dbReference type="InterPro" id="IPR003593">
    <property type="entry name" value="AAA+_ATPase"/>
</dbReference>
<keyword evidence="3 5" id="KW-0067">ATP-binding</keyword>
<dbReference type="InterPro" id="IPR027417">
    <property type="entry name" value="P-loop_NTPase"/>
</dbReference>
<dbReference type="GO" id="GO:0005524">
    <property type="term" value="F:ATP binding"/>
    <property type="evidence" value="ECO:0007669"/>
    <property type="project" value="UniProtKB-KW"/>
</dbReference>
<protein>
    <submittedName>
        <fullName evidence="5">Phosphate ABC transporter ATP-binding protein</fullName>
    </submittedName>
</protein>
<dbReference type="SUPFAM" id="SSF52540">
    <property type="entry name" value="P-loop containing nucleoside triphosphate hydrolases"/>
    <property type="match status" value="1"/>
</dbReference>
<keyword evidence="1" id="KW-0813">Transport</keyword>
<dbReference type="PANTHER" id="PTHR43423:SF1">
    <property type="entry name" value="ABC TRANSPORTER I FAMILY MEMBER 17"/>
    <property type="match status" value="1"/>
</dbReference>
<dbReference type="Proteomes" id="UP000597877">
    <property type="component" value="Unassembled WGS sequence"/>
</dbReference>
<accession>A0ABR7EYM1</accession>
<dbReference type="InterPro" id="IPR005670">
    <property type="entry name" value="PstB-like"/>
</dbReference>
<dbReference type="RefSeq" id="WP_021953726.1">
    <property type="nucleotide sequence ID" value="NZ_JACOOZ010000001.1"/>
</dbReference>
<dbReference type="SMART" id="SM00382">
    <property type="entry name" value="AAA"/>
    <property type="match status" value="1"/>
</dbReference>
<comment type="caution">
    <text evidence="5">The sequence shown here is derived from an EMBL/GenBank/DDBJ whole genome shotgun (WGS) entry which is preliminary data.</text>
</comment>
<dbReference type="EMBL" id="JACOOZ010000001">
    <property type="protein sequence ID" value="MBC5666444.1"/>
    <property type="molecule type" value="Genomic_DNA"/>
</dbReference>
<dbReference type="InterPro" id="IPR003439">
    <property type="entry name" value="ABC_transporter-like_ATP-bd"/>
</dbReference>
<evidence type="ECO:0000313" key="6">
    <source>
        <dbReference type="Proteomes" id="UP000597877"/>
    </source>
</evidence>
<gene>
    <name evidence="5" type="primary">pstB</name>
    <name evidence="5" type="ORF">H8S00_00315</name>
</gene>
<dbReference type="PANTHER" id="PTHR43423">
    <property type="entry name" value="ABC TRANSPORTER I FAMILY MEMBER 17"/>
    <property type="match status" value="1"/>
</dbReference>
<evidence type="ECO:0000259" key="4">
    <source>
        <dbReference type="PROSITE" id="PS50893"/>
    </source>
</evidence>
<dbReference type="CDD" id="cd03260">
    <property type="entry name" value="ABC_PstB_phosphate_transporter"/>
    <property type="match status" value="1"/>
</dbReference>
<keyword evidence="6" id="KW-1185">Reference proteome</keyword>
<keyword evidence="2" id="KW-0547">Nucleotide-binding</keyword>